<evidence type="ECO:0000313" key="3">
    <source>
        <dbReference type="Proteomes" id="UP000320513"/>
    </source>
</evidence>
<organism evidence="2 3">
    <name type="scientific">Mycobacterium helveticum</name>
    <dbReference type="NCBI Taxonomy" id="2592811"/>
    <lineage>
        <taxon>Bacteria</taxon>
        <taxon>Bacillati</taxon>
        <taxon>Actinomycetota</taxon>
        <taxon>Actinomycetes</taxon>
        <taxon>Mycobacteriales</taxon>
        <taxon>Mycobacteriaceae</taxon>
        <taxon>Mycobacterium</taxon>
    </lineage>
</organism>
<feature type="region of interest" description="Disordered" evidence="1">
    <location>
        <begin position="1"/>
        <end position="27"/>
    </location>
</feature>
<dbReference type="AlphaFoldDB" id="A0A557XPN0"/>
<protein>
    <submittedName>
        <fullName evidence="2">Uncharacterized protein</fullName>
    </submittedName>
</protein>
<keyword evidence="3" id="KW-1185">Reference proteome</keyword>
<evidence type="ECO:0000313" key="2">
    <source>
        <dbReference type="EMBL" id="TVS87857.1"/>
    </source>
</evidence>
<dbReference type="Proteomes" id="UP000320513">
    <property type="component" value="Unassembled WGS sequence"/>
</dbReference>
<sequence length="134" mass="14622">MHGVVPTRDTLPAAPQRGIRSRQAAAEPLSRTAILPRGFRRPSAARVHLPTASLDKCVASCTFAVRYGVPRRAIDGTRLTSRSASTSCRWLPLDSLRPDTPHDFRRMFSTDAGAMRSLEGGRGFVFGRSLFASP</sequence>
<dbReference type="EMBL" id="VMQU01000060">
    <property type="protein sequence ID" value="TVS87857.1"/>
    <property type="molecule type" value="Genomic_DNA"/>
</dbReference>
<proteinExistence type="predicted"/>
<evidence type="ECO:0000256" key="1">
    <source>
        <dbReference type="SAM" id="MobiDB-lite"/>
    </source>
</evidence>
<gene>
    <name evidence="2" type="ORF">FPZ47_15110</name>
</gene>
<name>A0A557XPN0_9MYCO</name>
<comment type="caution">
    <text evidence="2">The sequence shown here is derived from an EMBL/GenBank/DDBJ whole genome shotgun (WGS) entry which is preliminary data.</text>
</comment>
<accession>A0A557XPN0</accession>
<reference evidence="2 3" key="1">
    <citation type="submission" date="2019-07" db="EMBL/GenBank/DDBJ databases">
        <title>New Mycobacterium species.</title>
        <authorList>
            <person name="Tortoli E."/>
            <person name="Ghielmetti G."/>
            <person name="Friedel U."/>
            <person name="Trovato A."/>
        </authorList>
    </citation>
    <scope>NUCLEOTIDE SEQUENCE [LARGE SCALE GENOMIC DNA]</scope>
    <source>
        <strain evidence="2 3">16-83</strain>
    </source>
</reference>